<accession>A0ABN8BZP3</accession>
<evidence type="ECO:0000313" key="1">
    <source>
        <dbReference type="EMBL" id="CAH0486534.1"/>
    </source>
</evidence>
<proteinExistence type="predicted"/>
<dbReference type="EMBL" id="CAKLBC010000473">
    <property type="protein sequence ID" value="CAH0486534.1"/>
    <property type="molecule type" value="Genomic_DNA"/>
</dbReference>
<organism evidence="1 2">
    <name type="scientific">Peronospora farinosa</name>
    <dbReference type="NCBI Taxonomy" id="134698"/>
    <lineage>
        <taxon>Eukaryota</taxon>
        <taxon>Sar</taxon>
        <taxon>Stramenopiles</taxon>
        <taxon>Oomycota</taxon>
        <taxon>Peronosporomycetes</taxon>
        <taxon>Peronosporales</taxon>
        <taxon>Peronosporaceae</taxon>
        <taxon>Peronospora</taxon>
    </lineage>
</organism>
<dbReference type="Proteomes" id="UP001157938">
    <property type="component" value="Unassembled WGS sequence"/>
</dbReference>
<gene>
    <name evidence="1" type="ORF">PFR001_LOCUS2158</name>
</gene>
<name>A0ABN8BZP3_9STRA</name>
<keyword evidence="2" id="KW-1185">Reference proteome</keyword>
<evidence type="ECO:0000313" key="2">
    <source>
        <dbReference type="Proteomes" id="UP001157938"/>
    </source>
</evidence>
<protein>
    <submittedName>
        <fullName evidence="1">Uncharacterized protein</fullName>
    </submittedName>
</protein>
<sequence>MCIANLPASFESHPMDNSVEYNLLNIREKLLTCSEYTDIIDIVDRMDYVIERCLRLEYNVQVTVPMKEVMRLLVALAGGEDGETFVLVDTVEVLYDARKKCMGERIGMTDVEMVRRSKSLFCKAPVPLEAKAFFSQNLFNGFGNGISSQHVSLWCPDASISDDKELLNIMSNKRCNQFFSLSGTPPAHMDTGHGLMPSYVKIRSNSYRGMCAPVIDNAPFLQCNF</sequence>
<reference evidence="1 2" key="1">
    <citation type="submission" date="2021-11" db="EMBL/GenBank/DDBJ databases">
        <authorList>
            <person name="Islam A."/>
            <person name="Islam S."/>
            <person name="Flora M.S."/>
            <person name="Rahman M."/>
            <person name="Ziaur R.M."/>
            <person name="Epstein J.H."/>
            <person name="Hassan M."/>
            <person name="Klassen M."/>
            <person name="Woodard K."/>
            <person name="Webb A."/>
            <person name="Webby R.J."/>
            <person name="El Zowalaty M.E."/>
        </authorList>
    </citation>
    <scope>NUCLEOTIDE SEQUENCE [LARGE SCALE GENOMIC DNA]</scope>
    <source>
        <strain evidence="1">Pf1</strain>
    </source>
</reference>
<comment type="caution">
    <text evidence="1">The sequence shown here is derived from an EMBL/GenBank/DDBJ whole genome shotgun (WGS) entry which is preliminary data.</text>
</comment>